<name>A0A939JXF7_9HYPH</name>
<gene>
    <name evidence="1" type="ORF">J1C48_12090</name>
</gene>
<protein>
    <submittedName>
        <fullName evidence="1">Uncharacterized protein</fullName>
    </submittedName>
</protein>
<organism evidence="1 2">
    <name type="scientific">Jiella flava</name>
    <dbReference type="NCBI Taxonomy" id="2816857"/>
    <lineage>
        <taxon>Bacteria</taxon>
        <taxon>Pseudomonadati</taxon>
        <taxon>Pseudomonadota</taxon>
        <taxon>Alphaproteobacteria</taxon>
        <taxon>Hyphomicrobiales</taxon>
        <taxon>Aurantimonadaceae</taxon>
        <taxon>Jiella</taxon>
    </lineage>
</organism>
<dbReference type="AlphaFoldDB" id="A0A939JXF7"/>
<dbReference type="EMBL" id="JAFMPP010000009">
    <property type="protein sequence ID" value="MBO0663321.1"/>
    <property type="molecule type" value="Genomic_DNA"/>
</dbReference>
<sequence>MIMQLIGTRREEVDCTVEVSNTFDSLHAHVRFDGGVTVEPGDAVLVHGAPVAVPYGETACLRRRATIRRAGWLERLWTRATGDLEFMELCEFSFSERATL</sequence>
<accession>A0A939JXF7</accession>
<evidence type="ECO:0000313" key="1">
    <source>
        <dbReference type="EMBL" id="MBO0663321.1"/>
    </source>
</evidence>
<comment type="caution">
    <text evidence="1">The sequence shown here is derived from an EMBL/GenBank/DDBJ whole genome shotgun (WGS) entry which is preliminary data.</text>
</comment>
<evidence type="ECO:0000313" key="2">
    <source>
        <dbReference type="Proteomes" id="UP000664122"/>
    </source>
</evidence>
<dbReference type="RefSeq" id="WP_207258101.1">
    <property type="nucleotide sequence ID" value="NZ_JAFMPP010000009.1"/>
</dbReference>
<keyword evidence="2" id="KW-1185">Reference proteome</keyword>
<dbReference type="Proteomes" id="UP000664122">
    <property type="component" value="Unassembled WGS sequence"/>
</dbReference>
<reference evidence="1" key="1">
    <citation type="submission" date="2021-03" db="EMBL/GenBank/DDBJ databases">
        <title>Whole genome sequence of Jiella sp. CQZ9-1.</title>
        <authorList>
            <person name="Tuo L."/>
        </authorList>
    </citation>
    <scope>NUCLEOTIDE SEQUENCE</scope>
    <source>
        <strain evidence="1">CQZ9-1</strain>
    </source>
</reference>
<proteinExistence type="predicted"/>